<keyword evidence="1" id="KW-1133">Transmembrane helix</keyword>
<evidence type="ECO:0000256" key="1">
    <source>
        <dbReference type="SAM" id="Phobius"/>
    </source>
</evidence>
<accession>A0A5N5GKP3</accession>
<reference evidence="3 4" key="1">
    <citation type="submission" date="2019-09" db="EMBL/GenBank/DDBJ databases">
        <authorList>
            <person name="Ou C."/>
        </authorList>
    </citation>
    <scope>NUCLEOTIDE SEQUENCE [LARGE SCALE GENOMIC DNA]</scope>
    <source>
        <strain evidence="3">S2</strain>
        <tissue evidence="3">Leaf</tissue>
    </source>
</reference>
<keyword evidence="4" id="KW-1185">Reference proteome</keyword>
<reference evidence="3 4" key="3">
    <citation type="submission" date="2019-11" db="EMBL/GenBank/DDBJ databases">
        <title>A de novo genome assembly of a pear dwarfing rootstock.</title>
        <authorList>
            <person name="Wang F."/>
            <person name="Wang J."/>
            <person name="Li S."/>
            <person name="Zhang Y."/>
            <person name="Fang M."/>
            <person name="Ma L."/>
            <person name="Zhao Y."/>
            <person name="Jiang S."/>
        </authorList>
    </citation>
    <scope>NUCLEOTIDE SEQUENCE [LARGE SCALE GENOMIC DNA]</scope>
    <source>
        <strain evidence="3">S2</strain>
        <tissue evidence="3">Leaf</tissue>
    </source>
</reference>
<feature type="transmembrane region" description="Helical" evidence="1">
    <location>
        <begin position="157"/>
        <end position="184"/>
    </location>
</feature>
<gene>
    <name evidence="3" type="ORF">D8674_022713</name>
</gene>
<proteinExistence type="predicted"/>
<sequence>MRNMETPFLIAAKNGATEMVEKILETFPMAIHAGGKNVVLLAAENSVITTVAFATGTAFPGGIREATGTPILENQAAFEVFAISSLLALRSSVTSMAIFLSILLSRLPEWAFGKELPIKYLVGLTTLFLSIISMVVSFCAGHFFMLKDKLKYSAVPVYAIACMPLASFAIIQLPHYCNLIYMIFKTVPYIHREAEATE</sequence>
<dbReference type="PANTHER" id="PTHR24177">
    <property type="entry name" value="CASKIN"/>
    <property type="match status" value="1"/>
</dbReference>
<comment type="caution">
    <text evidence="3">The sequence shown here is derived from an EMBL/GenBank/DDBJ whole genome shotgun (WGS) entry which is preliminary data.</text>
</comment>
<name>A0A5N5GKP3_9ROSA</name>
<dbReference type="PANTHER" id="PTHR24177:SF103">
    <property type="entry name" value="PGG DOMAIN-CONTAINING PROTEIN"/>
    <property type="match status" value="1"/>
</dbReference>
<dbReference type="Proteomes" id="UP000327157">
    <property type="component" value="Chromosome 3"/>
</dbReference>
<dbReference type="InterPro" id="IPR026961">
    <property type="entry name" value="PGG_dom"/>
</dbReference>
<reference evidence="4" key="2">
    <citation type="submission" date="2019-10" db="EMBL/GenBank/DDBJ databases">
        <title>A de novo genome assembly of a pear dwarfing rootstock.</title>
        <authorList>
            <person name="Wang F."/>
            <person name="Wang J."/>
            <person name="Li S."/>
            <person name="Zhang Y."/>
            <person name="Fang M."/>
            <person name="Ma L."/>
            <person name="Zhao Y."/>
            <person name="Jiang S."/>
        </authorList>
    </citation>
    <scope>NUCLEOTIDE SEQUENCE [LARGE SCALE GENOMIC DNA]</scope>
</reference>
<dbReference type="GO" id="GO:0016020">
    <property type="term" value="C:membrane"/>
    <property type="evidence" value="ECO:0007669"/>
    <property type="project" value="TreeGrafter"/>
</dbReference>
<feature type="domain" description="PGG" evidence="2">
    <location>
        <begin position="46"/>
        <end position="144"/>
    </location>
</feature>
<keyword evidence="1" id="KW-0472">Membrane</keyword>
<organism evidence="3 4">
    <name type="scientific">Pyrus ussuriensis x Pyrus communis</name>
    <dbReference type="NCBI Taxonomy" id="2448454"/>
    <lineage>
        <taxon>Eukaryota</taxon>
        <taxon>Viridiplantae</taxon>
        <taxon>Streptophyta</taxon>
        <taxon>Embryophyta</taxon>
        <taxon>Tracheophyta</taxon>
        <taxon>Spermatophyta</taxon>
        <taxon>Magnoliopsida</taxon>
        <taxon>eudicotyledons</taxon>
        <taxon>Gunneridae</taxon>
        <taxon>Pentapetalae</taxon>
        <taxon>rosids</taxon>
        <taxon>fabids</taxon>
        <taxon>Rosales</taxon>
        <taxon>Rosaceae</taxon>
        <taxon>Amygdaloideae</taxon>
        <taxon>Maleae</taxon>
        <taxon>Pyrus</taxon>
    </lineage>
</organism>
<dbReference type="Pfam" id="PF13962">
    <property type="entry name" value="PGG"/>
    <property type="match status" value="1"/>
</dbReference>
<protein>
    <recommendedName>
        <fullName evidence="2">PGG domain-containing protein</fullName>
    </recommendedName>
</protein>
<feature type="transmembrane region" description="Helical" evidence="1">
    <location>
        <begin position="87"/>
        <end position="108"/>
    </location>
</feature>
<evidence type="ECO:0000313" key="4">
    <source>
        <dbReference type="Proteomes" id="UP000327157"/>
    </source>
</evidence>
<dbReference type="AlphaFoldDB" id="A0A5N5GKP3"/>
<keyword evidence="1" id="KW-0812">Transmembrane</keyword>
<evidence type="ECO:0000259" key="2">
    <source>
        <dbReference type="Pfam" id="PF13962"/>
    </source>
</evidence>
<dbReference type="EMBL" id="SMOL01000402">
    <property type="protein sequence ID" value="KAB2616125.1"/>
    <property type="molecule type" value="Genomic_DNA"/>
</dbReference>
<dbReference type="OrthoDB" id="1868897at2759"/>
<evidence type="ECO:0000313" key="3">
    <source>
        <dbReference type="EMBL" id="KAB2616125.1"/>
    </source>
</evidence>
<feature type="transmembrane region" description="Helical" evidence="1">
    <location>
        <begin position="120"/>
        <end position="145"/>
    </location>
</feature>